<dbReference type="Pfam" id="PF06985">
    <property type="entry name" value="HET"/>
    <property type="match status" value="1"/>
</dbReference>
<keyword evidence="3" id="KW-1185">Reference proteome</keyword>
<protein>
    <submittedName>
        <fullName evidence="2">Heterokaryon incompatibility protein-domain-containing protein</fullName>
    </submittedName>
</protein>
<dbReference type="EMBL" id="JAULSU010000004">
    <property type="protein sequence ID" value="KAK0619708.1"/>
    <property type="molecule type" value="Genomic_DNA"/>
</dbReference>
<reference evidence="2" key="1">
    <citation type="submission" date="2023-06" db="EMBL/GenBank/DDBJ databases">
        <title>Genome-scale phylogeny and comparative genomics of the fungal order Sordariales.</title>
        <authorList>
            <consortium name="Lawrence Berkeley National Laboratory"/>
            <person name="Hensen N."/>
            <person name="Bonometti L."/>
            <person name="Westerberg I."/>
            <person name="Brannstrom I.O."/>
            <person name="Guillou S."/>
            <person name="Cros-Aarteil S."/>
            <person name="Calhoun S."/>
            <person name="Haridas S."/>
            <person name="Kuo A."/>
            <person name="Mondo S."/>
            <person name="Pangilinan J."/>
            <person name="Riley R."/>
            <person name="Labutti K."/>
            <person name="Andreopoulos B."/>
            <person name="Lipzen A."/>
            <person name="Chen C."/>
            <person name="Yanf M."/>
            <person name="Daum C."/>
            <person name="Ng V."/>
            <person name="Clum A."/>
            <person name="Steindorff A."/>
            <person name="Ohm R."/>
            <person name="Martin F."/>
            <person name="Silar P."/>
            <person name="Natvig D."/>
            <person name="Lalanne C."/>
            <person name="Gautier V."/>
            <person name="Ament-Velasquez S.L."/>
            <person name="Kruys A."/>
            <person name="Hutchinson M.I."/>
            <person name="Powell A.J."/>
            <person name="Barry K."/>
            <person name="Miller A.N."/>
            <person name="Grigoriev I.V."/>
            <person name="Debuchy R."/>
            <person name="Gladieux P."/>
            <person name="Thoren M.H."/>
            <person name="Johannesson H."/>
        </authorList>
    </citation>
    <scope>NUCLEOTIDE SEQUENCE</scope>
    <source>
        <strain evidence="2">CBS 606.72</strain>
    </source>
</reference>
<dbReference type="PANTHER" id="PTHR24148">
    <property type="entry name" value="ANKYRIN REPEAT DOMAIN-CONTAINING PROTEIN 39 HOMOLOG-RELATED"/>
    <property type="match status" value="1"/>
</dbReference>
<evidence type="ECO:0000259" key="1">
    <source>
        <dbReference type="Pfam" id="PF06985"/>
    </source>
</evidence>
<comment type="caution">
    <text evidence="2">The sequence shown here is derived from an EMBL/GenBank/DDBJ whole genome shotgun (WGS) entry which is preliminary data.</text>
</comment>
<dbReference type="PANTHER" id="PTHR24148:SF77">
    <property type="entry name" value="HETEROKARYON INCOMPATIBILITY DOMAIN-CONTAINING PROTEIN"/>
    <property type="match status" value="1"/>
</dbReference>
<gene>
    <name evidence="2" type="ORF">B0T14DRAFT_431132</name>
</gene>
<proteinExistence type="predicted"/>
<sequence>MLDECPAWSLKLTPVSLDSEQRFTALSYVWGDPADKPSVVIDGYSVKVTKNLHSALSRLRRQGFTGHIWIDALCINQCDTLEKNSQVPLMARIYSQAENVLIWLGPEPDGGALRAIQQLGIHFREQVRNQPNDGGERIEAFVKTVRDYAITGTTRLQTGFDFEAIWRFFRQRAWWRRVWVIQEVVLAQHATVLCTENPQVSATWDDTITWTTFGNGSENAIQATDPRDRIYGLLGLVRLGDRQKILVDYSPNTTLDTVLSSVARALLEEHGPDVLSFCQGTDLSPDGRPSWVPDWTLHRVPGIGEVSLTSDTKQQYNASNGATWTEWASRSRIRGALCGDPVACLPGIIIGRAVEVGREFTALPFTPSFLNDCREWLGELKDIVARSLGHKGKDAAQQAMTLRNLWRIPIADVGLIRRPTAEDTVVFEEQYEILTGRHPPPADLDGEAADAWVIAQTWEYRRPWKIYQRRAFADDNGCPGLGPKTMEPGDCVVLLAGAHVPFIIRRDSNGGSRYRLVGPAYVQGSMDGEKSEKSLFIDIELI</sequence>
<name>A0AA39WQF9_9PEZI</name>
<dbReference type="InterPro" id="IPR010730">
    <property type="entry name" value="HET"/>
</dbReference>
<dbReference type="Pfam" id="PF26639">
    <property type="entry name" value="Het-6_barrel"/>
    <property type="match status" value="1"/>
</dbReference>
<organism evidence="2 3">
    <name type="scientific">Immersiella caudata</name>
    <dbReference type="NCBI Taxonomy" id="314043"/>
    <lineage>
        <taxon>Eukaryota</taxon>
        <taxon>Fungi</taxon>
        <taxon>Dikarya</taxon>
        <taxon>Ascomycota</taxon>
        <taxon>Pezizomycotina</taxon>
        <taxon>Sordariomycetes</taxon>
        <taxon>Sordariomycetidae</taxon>
        <taxon>Sordariales</taxon>
        <taxon>Lasiosphaeriaceae</taxon>
        <taxon>Immersiella</taxon>
    </lineage>
</organism>
<dbReference type="InterPro" id="IPR052895">
    <property type="entry name" value="HetReg/Transcr_Mod"/>
</dbReference>
<evidence type="ECO:0000313" key="3">
    <source>
        <dbReference type="Proteomes" id="UP001175000"/>
    </source>
</evidence>
<feature type="domain" description="Heterokaryon incompatibility" evidence="1">
    <location>
        <begin position="23"/>
        <end position="183"/>
    </location>
</feature>
<dbReference type="Proteomes" id="UP001175000">
    <property type="component" value="Unassembled WGS sequence"/>
</dbReference>
<dbReference type="AlphaFoldDB" id="A0AA39WQF9"/>
<accession>A0AA39WQF9</accession>
<evidence type="ECO:0000313" key="2">
    <source>
        <dbReference type="EMBL" id="KAK0619708.1"/>
    </source>
</evidence>